<dbReference type="AlphaFoldDB" id="A0A080ZSP2"/>
<evidence type="ECO:0000313" key="1">
    <source>
        <dbReference type="EMBL" id="ETO69653.1"/>
    </source>
</evidence>
<name>A0A080ZSP2_PHYNI</name>
<sequence>MSDSASEVHNEVSISIHKRLCELCELIALSNTAQKQLKRWDCRVDGQQ</sequence>
<comment type="caution">
    <text evidence="1">The sequence shown here is derived from an EMBL/GenBank/DDBJ whole genome shotgun (WGS) entry which is preliminary data.</text>
</comment>
<proteinExistence type="predicted"/>
<protein>
    <submittedName>
        <fullName evidence="1">Uncharacterized protein</fullName>
    </submittedName>
</protein>
<dbReference type="Proteomes" id="UP000028582">
    <property type="component" value="Unassembled WGS sequence"/>
</dbReference>
<dbReference type="EMBL" id="ANJA01002523">
    <property type="protein sequence ID" value="ETO69653.1"/>
    <property type="molecule type" value="Genomic_DNA"/>
</dbReference>
<organism evidence="1 2">
    <name type="scientific">Phytophthora nicotianae P1976</name>
    <dbReference type="NCBI Taxonomy" id="1317066"/>
    <lineage>
        <taxon>Eukaryota</taxon>
        <taxon>Sar</taxon>
        <taxon>Stramenopiles</taxon>
        <taxon>Oomycota</taxon>
        <taxon>Peronosporomycetes</taxon>
        <taxon>Peronosporales</taxon>
        <taxon>Peronosporaceae</taxon>
        <taxon>Phytophthora</taxon>
    </lineage>
</organism>
<accession>A0A080ZSP2</accession>
<gene>
    <name evidence="1" type="ORF">F444_13800</name>
</gene>
<reference evidence="1 2" key="1">
    <citation type="submission" date="2013-11" db="EMBL/GenBank/DDBJ databases">
        <title>The Genome Sequence of Phytophthora parasitica P1976.</title>
        <authorList>
            <consortium name="The Broad Institute Genomics Platform"/>
            <person name="Russ C."/>
            <person name="Tyler B."/>
            <person name="Panabieres F."/>
            <person name="Shan W."/>
            <person name="Tripathy S."/>
            <person name="Grunwald N."/>
            <person name="Machado M."/>
            <person name="Johnson C.S."/>
            <person name="Walker B."/>
            <person name="Young S."/>
            <person name="Zeng Q."/>
            <person name="Gargeya S."/>
            <person name="Fitzgerald M."/>
            <person name="Haas B."/>
            <person name="Abouelleil A."/>
            <person name="Allen A.W."/>
            <person name="Alvarado L."/>
            <person name="Arachchi H.M."/>
            <person name="Berlin A.M."/>
            <person name="Chapman S.B."/>
            <person name="Gainer-Dewar J."/>
            <person name="Goldberg J."/>
            <person name="Griggs A."/>
            <person name="Gujja S."/>
            <person name="Hansen M."/>
            <person name="Howarth C."/>
            <person name="Imamovic A."/>
            <person name="Ireland A."/>
            <person name="Larimer J."/>
            <person name="McCowan C."/>
            <person name="Murphy C."/>
            <person name="Pearson M."/>
            <person name="Poon T.W."/>
            <person name="Priest M."/>
            <person name="Roberts A."/>
            <person name="Saif S."/>
            <person name="Shea T."/>
            <person name="Sisk P."/>
            <person name="Sykes S."/>
            <person name="Wortman J."/>
            <person name="Nusbaum C."/>
            <person name="Birren B."/>
        </authorList>
    </citation>
    <scope>NUCLEOTIDE SEQUENCE [LARGE SCALE GENOMIC DNA]</scope>
    <source>
        <strain evidence="1 2">P1976</strain>
    </source>
</reference>
<evidence type="ECO:0000313" key="2">
    <source>
        <dbReference type="Proteomes" id="UP000028582"/>
    </source>
</evidence>